<dbReference type="EMBL" id="CAJGYM010000010">
    <property type="protein sequence ID" value="CAD6189306.1"/>
    <property type="molecule type" value="Genomic_DNA"/>
</dbReference>
<dbReference type="Proteomes" id="UP000835052">
    <property type="component" value="Unassembled WGS sequence"/>
</dbReference>
<dbReference type="AlphaFoldDB" id="A0A8S1GZ80"/>
<reference evidence="1" key="1">
    <citation type="submission" date="2020-10" db="EMBL/GenBank/DDBJ databases">
        <authorList>
            <person name="Kikuchi T."/>
        </authorList>
    </citation>
    <scope>NUCLEOTIDE SEQUENCE</scope>
    <source>
        <strain evidence="1">NKZ352</strain>
    </source>
</reference>
<protein>
    <submittedName>
        <fullName evidence="1">Uncharacterized protein</fullName>
    </submittedName>
</protein>
<evidence type="ECO:0000313" key="1">
    <source>
        <dbReference type="EMBL" id="CAD6189306.1"/>
    </source>
</evidence>
<name>A0A8S1GZ80_9PELO</name>
<accession>A0A8S1GZ80</accession>
<comment type="caution">
    <text evidence="1">The sequence shown here is derived from an EMBL/GenBank/DDBJ whole genome shotgun (WGS) entry which is preliminary data.</text>
</comment>
<gene>
    <name evidence="1" type="ORF">CAUJ_LOCUS5225</name>
</gene>
<proteinExistence type="predicted"/>
<organism evidence="1 2">
    <name type="scientific">Caenorhabditis auriculariae</name>
    <dbReference type="NCBI Taxonomy" id="2777116"/>
    <lineage>
        <taxon>Eukaryota</taxon>
        <taxon>Metazoa</taxon>
        <taxon>Ecdysozoa</taxon>
        <taxon>Nematoda</taxon>
        <taxon>Chromadorea</taxon>
        <taxon>Rhabditida</taxon>
        <taxon>Rhabditina</taxon>
        <taxon>Rhabditomorpha</taxon>
        <taxon>Rhabditoidea</taxon>
        <taxon>Rhabditidae</taxon>
        <taxon>Peloderinae</taxon>
        <taxon>Caenorhabditis</taxon>
    </lineage>
</organism>
<evidence type="ECO:0000313" key="2">
    <source>
        <dbReference type="Proteomes" id="UP000835052"/>
    </source>
</evidence>
<keyword evidence="2" id="KW-1185">Reference proteome</keyword>
<sequence>MLVMTFLLRRARFDFCQAEQDAKEIWREMAKVKTEEEKAELLKKFKQAKEVESVRKMVYQNIRDNWEYLSETEAEAHASALAAEHSRAVVRQNEAIKVINELHKQYYGTSDEAAKKRLEKRIIEADKAIDKASEAEQLAFDNFIKMERR</sequence>